<protein>
    <recommendedName>
        <fullName evidence="4">EF-hand domain-containing protein</fullName>
    </recommendedName>
</protein>
<reference evidence="2 3" key="1">
    <citation type="journal article" date="2023" name="Sci. Data">
        <title>Genome assembly of the Korean intertidal mud-creeper Batillaria attramentaria.</title>
        <authorList>
            <person name="Patra A.K."/>
            <person name="Ho P.T."/>
            <person name="Jun S."/>
            <person name="Lee S.J."/>
            <person name="Kim Y."/>
            <person name="Won Y.J."/>
        </authorList>
    </citation>
    <scope>NUCLEOTIDE SEQUENCE [LARGE SCALE GENOMIC DNA]</scope>
    <source>
        <strain evidence="2">Wonlab-2016</strain>
    </source>
</reference>
<feature type="compositionally biased region" description="Low complexity" evidence="1">
    <location>
        <begin position="1"/>
        <end position="17"/>
    </location>
</feature>
<sequence>MTASSAFLSSLANSPSSKTTECGRCSLIISTKWTLTSTITSHAPMVLLVLSTRWTQDDDGSIDRIEFDAFLDF</sequence>
<dbReference type="AlphaFoldDB" id="A0ABD0JSX6"/>
<dbReference type="Proteomes" id="UP001519460">
    <property type="component" value="Unassembled WGS sequence"/>
</dbReference>
<evidence type="ECO:0000256" key="1">
    <source>
        <dbReference type="SAM" id="MobiDB-lite"/>
    </source>
</evidence>
<evidence type="ECO:0000313" key="3">
    <source>
        <dbReference type="Proteomes" id="UP001519460"/>
    </source>
</evidence>
<keyword evidence="3" id="KW-1185">Reference proteome</keyword>
<dbReference type="EMBL" id="JACVVK020000342">
    <property type="protein sequence ID" value="KAK7477729.1"/>
    <property type="molecule type" value="Genomic_DNA"/>
</dbReference>
<evidence type="ECO:0000313" key="2">
    <source>
        <dbReference type="EMBL" id="KAK7477729.1"/>
    </source>
</evidence>
<feature type="region of interest" description="Disordered" evidence="1">
    <location>
        <begin position="1"/>
        <end position="21"/>
    </location>
</feature>
<name>A0ABD0JSX6_9CAEN</name>
<comment type="caution">
    <text evidence="2">The sequence shown here is derived from an EMBL/GenBank/DDBJ whole genome shotgun (WGS) entry which is preliminary data.</text>
</comment>
<evidence type="ECO:0008006" key="4">
    <source>
        <dbReference type="Google" id="ProtNLM"/>
    </source>
</evidence>
<accession>A0ABD0JSX6</accession>
<proteinExistence type="predicted"/>
<gene>
    <name evidence="2" type="ORF">BaRGS_00031017</name>
</gene>
<feature type="non-terminal residue" evidence="2">
    <location>
        <position position="73"/>
    </location>
</feature>
<organism evidence="2 3">
    <name type="scientific">Batillaria attramentaria</name>
    <dbReference type="NCBI Taxonomy" id="370345"/>
    <lineage>
        <taxon>Eukaryota</taxon>
        <taxon>Metazoa</taxon>
        <taxon>Spiralia</taxon>
        <taxon>Lophotrochozoa</taxon>
        <taxon>Mollusca</taxon>
        <taxon>Gastropoda</taxon>
        <taxon>Caenogastropoda</taxon>
        <taxon>Sorbeoconcha</taxon>
        <taxon>Cerithioidea</taxon>
        <taxon>Batillariidae</taxon>
        <taxon>Batillaria</taxon>
    </lineage>
</organism>